<accession>D3BJM8</accession>
<dbReference type="AlphaFoldDB" id="D3BJM8"/>
<name>D3BJM8_HETP5</name>
<gene>
    <name evidence="1" type="ORF">PPL_08756</name>
</gene>
<evidence type="ECO:0000313" key="1">
    <source>
        <dbReference type="EMBL" id="EFA78108.1"/>
    </source>
</evidence>
<comment type="caution">
    <text evidence="1">The sequence shown here is derived from an EMBL/GenBank/DDBJ whole genome shotgun (WGS) entry which is preliminary data.</text>
</comment>
<keyword evidence="2" id="KW-1185">Reference proteome</keyword>
<organism evidence="1 2">
    <name type="scientific">Heterostelium pallidum (strain ATCC 26659 / Pp 5 / PN500)</name>
    <name type="common">Cellular slime mold</name>
    <name type="synonym">Polysphondylium pallidum</name>
    <dbReference type="NCBI Taxonomy" id="670386"/>
    <lineage>
        <taxon>Eukaryota</taxon>
        <taxon>Amoebozoa</taxon>
        <taxon>Evosea</taxon>
        <taxon>Eumycetozoa</taxon>
        <taxon>Dictyostelia</taxon>
        <taxon>Acytosteliales</taxon>
        <taxon>Acytosteliaceae</taxon>
        <taxon>Heterostelium</taxon>
    </lineage>
</organism>
<dbReference type="EMBL" id="ADBJ01000038">
    <property type="protein sequence ID" value="EFA78108.1"/>
    <property type="molecule type" value="Genomic_DNA"/>
</dbReference>
<reference evidence="1 2" key="1">
    <citation type="journal article" date="2011" name="Genome Res.">
        <title>Phylogeny-wide analysis of social amoeba genomes highlights ancient origins for complex intercellular communication.</title>
        <authorList>
            <person name="Heidel A.J."/>
            <person name="Lawal H.M."/>
            <person name="Felder M."/>
            <person name="Schilde C."/>
            <person name="Helps N.R."/>
            <person name="Tunggal B."/>
            <person name="Rivero F."/>
            <person name="John U."/>
            <person name="Schleicher M."/>
            <person name="Eichinger L."/>
            <person name="Platzer M."/>
            <person name="Noegel A.A."/>
            <person name="Schaap P."/>
            <person name="Gloeckner G."/>
        </authorList>
    </citation>
    <scope>NUCLEOTIDE SEQUENCE [LARGE SCALE GENOMIC DNA]</scope>
    <source>
        <strain evidence="2">ATCC 26659 / Pp 5 / PN500</strain>
    </source>
</reference>
<evidence type="ECO:0000313" key="2">
    <source>
        <dbReference type="Proteomes" id="UP000001396"/>
    </source>
</evidence>
<dbReference type="Proteomes" id="UP000001396">
    <property type="component" value="Unassembled WGS sequence"/>
</dbReference>
<protein>
    <submittedName>
        <fullName evidence="1">Uncharacterized protein</fullName>
    </submittedName>
</protein>
<sequence length="16" mass="1811">MAFSKPSAVTMNHINY</sequence>
<proteinExistence type="predicted"/>
<dbReference type="InParanoid" id="D3BJM8"/>